<sequence>MADPEHGLIPVLRQLPVEQRIRERKRLGDRCRTRNSAPKTARALLAAQLGMQCDEIGGMKLIQFADTGNYAF</sequence>
<keyword evidence="2" id="KW-1185">Reference proteome</keyword>
<dbReference type="EMBL" id="LGTZ01000622">
    <property type="protein sequence ID" value="OJD24161.1"/>
    <property type="molecule type" value="Genomic_DNA"/>
</dbReference>
<dbReference type="AlphaFoldDB" id="A0A1J9Q6I8"/>
<organism evidence="1 2">
    <name type="scientific">Blastomyces percursus</name>
    <dbReference type="NCBI Taxonomy" id="1658174"/>
    <lineage>
        <taxon>Eukaryota</taxon>
        <taxon>Fungi</taxon>
        <taxon>Dikarya</taxon>
        <taxon>Ascomycota</taxon>
        <taxon>Pezizomycotina</taxon>
        <taxon>Eurotiomycetes</taxon>
        <taxon>Eurotiomycetidae</taxon>
        <taxon>Onygenales</taxon>
        <taxon>Ajellomycetaceae</taxon>
        <taxon>Blastomyces</taxon>
    </lineage>
</organism>
<dbReference type="Proteomes" id="UP000242791">
    <property type="component" value="Unassembled WGS sequence"/>
</dbReference>
<proteinExistence type="predicted"/>
<reference evidence="1 2" key="1">
    <citation type="submission" date="2015-08" db="EMBL/GenBank/DDBJ databases">
        <title>Emmonsia species relationships and genome sequence.</title>
        <authorList>
            <person name="Cuomo C.A."/>
            <person name="Schwartz I.S."/>
            <person name="Kenyon C."/>
            <person name="De Hoog G.S."/>
            <person name="Govender N.P."/>
            <person name="Botha A."/>
            <person name="Moreno L."/>
            <person name="De Vries M."/>
            <person name="Munoz J.F."/>
            <person name="Stielow J.B."/>
        </authorList>
    </citation>
    <scope>NUCLEOTIDE SEQUENCE [LARGE SCALE GENOMIC DNA]</scope>
    <source>
        <strain evidence="1 2">EI222</strain>
    </source>
</reference>
<evidence type="ECO:0000313" key="2">
    <source>
        <dbReference type="Proteomes" id="UP000242791"/>
    </source>
</evidence>
<gene>
    <name evidence="1" type="ORF">ACJ73_04479</name>
</gene>
<evidence type="ECO:0000313" key="1">
    <source>
        <dbReference type="EMBL" id="OJD24161.1"/>
    </source>
</evidence>
<name>A0A1J9Q6I8_9EURO</name>
<accession>A0A1J9Q6I8</accession>
<comment type="caution">
    <text evidence="1">The sequence shown here is derived from an EMBL/GenBank/DDBJ whole genome shotgun (WGS) entry which is preliminary data.</text>
</comment>
<dbReference type="VEuPathDB" id="FungiDB:ACJ73_04479"/>
<protein>
    <submittedName>
        <fullName evidence="1">Uncharacterized protein</fullName>
    </submittedName>
</protein>